<name>A0ABQ3UW07_9CHLR</name>
<accession>A0ABQ3UW07</accession>
<gene>
    <name evidence="3" type="ORF">KSB_53480</name>
</gene>
<dbReference type="Gene3D" id="2.30.110.10">
    <property type="entry name" value="Electron Transport, Fmn-binding Protein, Chain A"/>
    <property type="match status" value="1"/>
</dbReference>
<organism evidence="3 4">
    <name type="scientific">Ktedonobacter robiniae</name>
    <dbReference type="NCBI Taxonomy" id="2778365"/>
    <lineage>
        <taxon>Bacteria</taxon>
        <taxon>Bacillati</taxon>
        <taxon>Chloroflexota</taxon>
        <taxon>Ktedonobacteria</taxon>
        <taxon>Ktedonobacterales</taxon>
        <taxon>Ktedonobacteraceae</taxon>
        <taxon>Ktedonobacter</taxon>
    </lineage>
</organism>
<evidence type="ECO:0000259" key="2">
    <source>
        <dbReference type="Pfam" id="PF01243"/>
    </source>
</evidence>
<sequence length="132" mass="14770">MSVFTEAELKYMQSQRLGRLATVNAKGEPQVAPVSFRYNPELDTIDIGGHNMGQSQKFRNIARNGRASFVIDDVLPPWKPRCLEIRGRAEALGEGGQAVMPQFSSEVIRLKPSRIIYFDSTDPDSGSRRDVE</sequence>
<dbReference type="Pfam" id="PF01243">
    <property type="entry name" value="PNPOx_N"/>
    <property type="match status" value="1"/>
</dbReference>
<comment type="caution">
    <text evidence="3">The sequence shown here is derived from an EMBL/GenBank/DDBJ whole genome shotgun (WGS) entry which is preliminary data.</text>
</comment>
<dbReference type="InterPro" id="IPR011576">
    <property type="entry name" value="Pyridox_Oxase_N"/>
</dbReference>
<dbReference type="PANTHER" id="PTHR35176:SF6">
    <property type="entry name" value="HEME OXYGENASE HI_0854-RELATED"/>
    <property type="match status" value="1"/>
</dbReference>
<evidence type="ECO:0000313" key="3">
    <source>
        <dbReference type="EMBL" id="GHO56873.1"/>
    </source>
</evidence>
<dbReference type="InterPro" id="IPR052019">
    <property type="entry name" value="F420H2_bilvrd_red/Heme_oxyg"/>
</dbReference>
<dbReference type="RefSeq" id="WP_201373326.1">
    <property type="nucleotide sequence ID" value="NZ_BNJG01000002.1"/>
</dbReference>
<proteinExistence type="predicted"/>
<feature type="domain" description="Pyridoxamine 5'-phosphate oxidase N-terminal" evidence="2">
    <location>
        <begin position="6"/>
        <end position="96"/>
    </location>
</feature>
<reference evidence="3 4" key="1">
    <citation type="journal article" date="2021" name="Int. J. Syst. Evol. Microbiol.">
        <title>Reticulibacter mediterranei gen. nov., sp. nov., within the new family Reticulibacteraceae fam. nov., and Ktedonospora formicarum gen. nov., sp. nov., Ktedonobacter robiniae sp. nov., Dictyobacter formicarum sp. nov. and Dictyobacter arantiisoli sp. nov., belonging to the class Ktedonobacteria.</title>
        <authorList>
            <person name="Yabe S."/>
            <person name="Zheng Y."/>
            <person name="Wang C.M."/>
            <person name="Sakai Y."/>
            <person name="Abe K."/>
            <person name="Yokota A."/>
            <person name="Donadio S."/>
            <person name="Cavaletti L."/>
            <person name="Monciardini P."/>
        </authorList>
    </citation>
    <scope>NUCLEOTIDE SEQUENCE [LARGE SCALE GENOMIC DNA]</scope>
    <source>
        <strain evidence="3 4">SOSP1-30</strain>
    </source>
</reference>
<dbReference type="InterPro" id="IPR024031">
    <property type="entry name" value="MSMEG_5819/OxyR"/>
</dbReference>
<dbReference type="PANTHER" id="PTHR35176">
    <property type="entry name" value="HEME OXYGENASE HI_0854-RELATED"/>
    <property type="match status" value="1"/>
</dbReference>
<dbReference type="InterPro" id="IPR012349">
    <property type="entry name" value="Split_barrel_FMN-bd"/>
</dbReference>
<protein>
    <submittedName>
        <fullName evidence="3">PPOX class F420-dependent oxidoreductase</fullName>
    </submittedName>
</protein>
<dbReference type="EMBL" id="BNJG01000002">
    <property type="protein sequence ID" value="GHO56873.1"/>
    <property type="molecule type" value="Genomic_DNA"/>
</dbReference>
<dbReference type="NCBIfam" id="TIGR04023">
    <property type="entry name" value="PPOX_MSMEG_5819"/>
    <property type="match status" value="1"/>
</dbReference>
<dbReference type="SUPFAM" id="SSF50475">
    <property type="entry name" value="FMN-binding split barrel"/>
    <property type="match status" value="1"/>
</dbReference>
<evidence type="ECO:0000313" key="4">
    <source>
        <dbReference type="Proteomes" id="UP000654345"/>
    </source>
</evidence>
<dbReference type="Proteomes" id="UP000654345">
    <property type="component" value="Unassembled WGS sequence"/>
</dbReference>
<keyword evidence="1" id="KW-0560">Oxidoreductase</keyword>
<keyword evidence="4" id="KW-1185">Reference proteome</keyword>
<evidence type="ECO:0000256" key="1">
    <source>
        <dbReference type="ARBA" id="ARBA00023002"/>
    </source>
</evidence>